<dbReference type="PROSITE" id="PS00061">
    <property type="entry name" value="ADH_SHORT"/>
    <property type="match status" value="1"/>
</dbReference>
<dbReference type="GO" id="GO:0016616">
    <property type="term" value="F:oxidoreductase activity, acting on the CH-OH group of donors, NAD or NADP as acceptor"/>
    <property type="evidence" value="ECO:0007669"/>
    <property type="project" value="TreeGrafter"/>
</dbReference>
<keyword evidence="3" id="KW-1185">Reference proteome</keyword>
<protein>
    <submittedName>
        <fullName evidence="2">C-factor</fullName>
    </submittedName>
</protein>
<keyword evidence="1" id="KW-0521">NADP</keyword>
<dbReference type="Gene3D" id="3.40.50.720">
    <property type="entry name" value="NAD(P)-binding Rossmann-like Domain"/>
    <property type="match status" value="1"/>
</dbReference>
<dbReference type="InterPro" id="IPR002347">
    <property type="entry name" value="SDR_fam"/>
</dbReference>
<reference evidence="2" key="2">
    <citation type="submission" date="2023-05" db="EMBL/GenBank/DDBJ databases">
        <authorList>
            <consortium name="Lawrence Berkeley National Laboratory"/>
            <person name="Steindorff A."/>
            <person name="Hensen N."/>
            <person name="Bonometti L."/>
            <person name="Westerberg I."/>
            <person name="Brannstrom I.O."/>
            <person name="Guillou S."/>
            <person name="Cros-Aarteil S."/>
            <person name="Calhoun S."/>
            <person name="Haridas S."/>
            <person name="Kuo A."/>
            <person name="Mondo S."/>
            <person name="Pangilinan J."/>
            <person name="Riley R."/>
            <person name="Labutti K."/>
            <person name="Andreopoulos B."/>
            <person name="Lipzen A."/>
            <person name="Chen C."/>
            <person name="Yanf M."/>
            <person name="Daum C."/>
            <person name="Ng V."/>
            <person name="Clum A."/>
            <person name="Ohm R."/>
            <person name="Martin F."/>
            <person name="Silar P."/>
            <person name="Natvig D."/>
            <person name="Lalanne C."/>
            <person name="Gautier V."/>
            <person name="Ament-Velasquez S.L."/>
            <person name="Kruys A."/>
            <person name="Hutchinson M.I."/>
            <person name="Powell A.J."/>
            <person name="Barry K."/>
            <person name="Miller A.N."/>
            <person name="Grigoriev I.V."/>
            <person name="Debuchy R."/>
            <person name="Gladieux P."/>
            <person name="Thoren M.H."/>
            <person name="Johannesson H."/>
        </authorList>
    </citation>
    <scope>NUCLEOTIDE SEQUENCE</scope>
    <source>
        <strain evidence="2">PSN243</strain>
    </source>
</reference>
<dbReference type="PANTHER" id="PTHR45458:SF1">
    <property type="entry name" value="SHORT CHAIN DEHYDROGENASE"/>
    <property type="match status" value="1"/>
</dbReference>
<dbReference type="Proteomes" id="UP001321760">
    <property type="component" value="Unassembled WGS sequence"/>
</dbReference>
<accession>A0AAV9GDL3</accession>
<organism evidence="2 3">
    <name type="scientific">Podospora aff. communis PSN243</name>
    <dbReference type="NCBI Taxonomy" id="3040156"/>
    <lineage>
        <taxon>Eukaryota</taxon>
        <taxon>Fungi</taxon>
        <taxon>Dikarya</taxon>
        <taxon>Ascomycota</taxon>
        <taxon>Pezizomycotina</taxon>
        <taxon>Sordariomycetes</taxon>
        <taxon>Sordariomycetidae</taxon>
        <taxon>Sordariales</taxon>
        <taxon>Podosporaceae</taxon>
        <taxon>Podospora</taxon>
    </lineage>
</organism>
<dbReference type="InterPro" id="IPR052184">
    <property type="entry name" value="SDR_enzymes"/>
</dbReference>
<sequence length="241" mass="25658">MPVYVVTGTNRGLGLEFVRQLALSPSNTILAAVRSLSSDLGDLRAVASPTTHILECDTASLASIHSFAKAAAHILNPSNLKIDFLLNSAAINPASWQSSLTLVPDDLTAQINTNVLGPAKTVEFLLEQNLLSENVRILNMTSGLGSLKISGEIKPRKAAGYSISKAALNMLAVHQAEDLKEKLPGVVVIVMDPGWVKTRMGGKGAVLEPEESIGGMLKVLGGLKESDNGKFFHHSGEERPW</sequence>
<proteinExistence type="predicted"/>
<name>A0AAV9GDL3_9PEZI</name>
<dbReference type="InterPro" id="IPR020904">
    <property type="entry name" value="Sc_DH/Rdtase_CS"/>
</dbReference>
<dbReference type="InterPro" id="IPR036291">
    <property type="entry name" value="NAD(P)-bd_dom_sf"/>
</dbReference>
<dbReference type="PANTHER" id="PTHR45458">
    <property type="entry name" value="SHORT-CHAIN DEHYDROGENASE/REDUCTASE SDR"/>
    <property type="match status" value="1"/>
</dbReference>
<dbReference type="SUPFAM" id="SSF51735">
    <property type="entry name" value="NAD(P)-binding Rossmann-fold domains"/>
    <property type="match status" value="1"/>
</dbReference>
<evidence type="ECO:0000256" key="1">
    <source>
        <dbReference type="ARBA" id="ARBA00022857"/>
    </source>
</evidence>
<reference evidence="2" key="1">
    <citation type="journal article" date="2023" name="Mol. Phylogenet. Evol.">
        <title>Genome-scale phylogeny and comparative genomics of the fungal order Sordariales.</title>
        <authorList>
            <person name="Hensen N."/>
            <person name="Bonometti L."/>
            <person name="Westerberg I."/>
            <person name="Brannstrom I.O."/>
            <person name="Guillou S."/>
            <person name="Cros-Aarteil S."/>
            <person name="Calhoun S."/>
            <person name="Haridas S."/>
            <person name="Kuo A."/>
            <person name="Mondo S."/>
            <person name="Pangilinan J."/>
            <person name="Riley R."/>
            <person name="LaButti K."/>
            <person name="Andreopoulos B."/>
            <person name="Lipzen A."/>
            <person name="Chen C."/>
            <person name="Yan M."/>
            <person name="Daum C."/>
            <person name="Ng V."/>
            <person name="Clum A."/>
            <person name="Steindorff A."/>
            <person name="Ohm R.A."/>
            <person name="Martin F."/>
            <person name="Silar P."/>
            <person name="Natvig D.O."/>
            <person name="Lalanne C."/>
            <person name="Gautier V."/>
            <person name="Ament-Velasquez S.L."/>
            <person name="Kruys A."/>
            <person name="Hutchinson M.I."/>
            <person name="Powell A.J."/>
            <person name="Barry K."/>
            <person name="Miller A.N."/>
            <person name="Grigoriev I.V."/>
            <person name="Debuchy R."/>
            <person name="Gladieux P."/>
            <person name="Hiltunen Thoren M."/>
            <person name="Johannesson H."/>
        </authorList>
    </citation>
    <scope>NUCLEOTIDE SEQUENCE</scope>
    <source>
        <strain evidence="2">PSN243</strain>
    </source>
</reference>
<dbReference type="EMBL" id="MU865965">
    <property type="protein sequence ID" value="KAK4445423.1"/>
    <property type="molecule type" value="Genomic_DNA"/>
</dbReference>
<comment type="caution">
    <text evidence="2">The sequence shown here is derived from an EMBL/GenBank/DDBJ whole genome shotgun (WGS) entry which is preliminary data.</text>
</comment>
<dbReference type="PRINTS" id="PR00081">
    <property type="entry name" value="GDHRDH"/>
</dbReference>
<evidence type="ECO:0000313" key="2">
    <source>
        <dbReference type="EMBL" id="KAK4445423.1"/>
    </source>
</evidence>
<evidence type="ECO:0000313" key="3">
    <source>
        <dbReference type="Proteomes" id="UP001321760"/>
    </source>
</evidence>
<dbReference type="AlphaFoldDB" id="A0AAV9GDL3"/>
<dbReference type="Pfam" id="PF00106">
    <property type="entry name" value="adh_short"/>
    <property type="match status" value="1"/>
</dbReference>
<gene>
    <name evidence="2" type="ORF">QBC34DRAFT_413205</name>
</gene>